<evidence type="ECO:0000313" key="6">
    <source>
        <dbReference type="EMBL" id="PKQ61031.1"/>
    </source>
</evidence>
<sequence length="642" mass="71958">MKRRDFFIKGAIGAIATSIVPISAIASTKELSVSDKATDNWVRMADGKKGISQRKEIHSFDVAVLGGGLAGICAAVAAARNGSKTVLVQDRSVLGGNSSSEMRVHVHGVTRLKPDNKPERETGILEEILLHNRFCNPQESFYVWDHVLYDFVSREPNLKLMLNTQAIDAVMDGSLIKAARCHQLTTEKEITLNAKQFIDCSGDGLLAATSGAEYRTGREGKAEFNEKYAPDEPDGWQMGATLLWQAKDMGKPIPYEAPPFAIKYEAEKSNPKRNFAKFQNGIWWIEIGSENDIIGEAEEIRHKLMGYLHGVWDYIKNSGKFPEAENMALDWVGSIPGRRESRRFMGDFILSEKDLLEHRHFSDAVAYGGWSLDEHCWAGIENLQDPPSYFHEHFHEIYEIPFRSLYSKNISNLFFAGRNISQTHIALSSSRVMGTCSLEGQAAGTAANLCVQKGVNPREIYTDHINELQENLLRDDAFIPNRPANDSKDLAKRASLIIASSTISGDAKLLSNGMSRDFKGEINHWQSDGLPANIQVEWKKPVSLSKVEIKCDTNLKRNIMMLKESLSDEAHTNTVPKELLKSLKVEARVNGEWIDFGSIDKNKKRLIKFQSEQIKTTAIRVTLNETYGVKNAKLFEIRCYKS</sequence>
<comment type="caution">
    <text evidence="6">The sequence shown here is derived from an EMBL/GenBank/DDBJ whole genome shotgun (WGS) entry which is preliminary data.</text>
</comment>
<dbReference type="EMBL" id="MVDD01000018">
    <property type="protein sequence ID" value="PKQ61031.1"/>
    <property type="molecule type" value="Genomic_DNA"/>
</dbReference>
<dbReference type="PANTHER" id="PTHR43498:SF1">
    <property type="entry name" value="COB--COM HETERODISULFIDE REDUCTASE IRON-SULFUR SUBUNIT A"/>
    <property type="match status" value="1"/>
</dbReference>
<dbReference type="AlphaFoldDB" id="A0A2N3HSK0"/>
<keyword evidence="5" id="KW-0411">Iron-sulfur</keyword>
<dbReference type="GO" id="GO:0051539">
    <property type="term" value="F:4 iron, 4 sulfur cluster binding"/>
    <property type="evidence" value="ECO:0007669"/>
    <property type="project" value="UniProtKB-KW"/>
</dbReference>
<dbReference type="GO" id="GO:0016491">
    <property type="term" value="F:oxidoreductase activity"/>
    <property type="evidence" value="ECO:0007669"/>
    <property type="project" value="UniProtKB-KW"/>
</dbReference>
<dbReference type="PANTHER" id="PTHR43498">
    <property type="entry name" value="FERREDOXIN:COB-COM HETERODISULFIDE REDUCTASE SUBUNIT A"/>
    <property type="match status" value="1"/>
</dbReference>
<evidence type="ECO:0000256" key="4">
    <source>
        <dbReference type="ARBA" id="ARBA00023004"/>
    </source>
</evidence>
<dbReference type="Gene3D" id="3.50.50.60">
    <property type="entry name" value="FAD/NAD(P)-binding domain"/>
    <property type="match status" value="1"/>
</dbReference>
<evidence type="ECO:0000256" key="1">
    <source>
        <dbReference type="ARBA" id="ARBA00022485"/>
    </source>
</evidence>
<dbReference type="Pfam" id="PF12831">
    <property type="entry name" value="FAD_oxidored"/>
    <property type="match status" value="1"/>
</dbReference>
<keyword evidence="4" id="KW-0408">Iron</keyword>
<proteinExistence type="predicted"/>
<keyword evidence="2" id="KW-0479">Metal-binding</keyword>
<dbReference type="InterPro" id="IPR036188">
    <property type="entry name" value="FAD/NAD-bd_sf"/>
</dbReference>
<dbReference type="SUPFAM" id="SSF51905">
    <property type="entry name" value="FAD/NAD(P)-binding domain"/>
    <property type="match status" value="1"/>
</dbReference>
<evidence type="ECO:0000256" key="5">
    <source>
        <dbReference type="ARBA" id="ARBA00023014"/>
    </source>
</evidence>
<reference evidence="6 7" key="1">
    <citation type="journal article" date="2017" name="Front. Microbiol.">
        <title>Labilibaculum manganireducens gen. nov., sp. nov. and Labilibaculum filiforme sp. nov., Novel Bacteroidetes Isolated from Subsurface Sediments of the Baltic Sea.</title>
        <authorList>
            <person name="Vandieken V."/>
            <person name="Marshall I.P."/>
            <person name="Niemann H."/>
            <person name="Engelen B."/>
            <person name="Cypionka H."/>
        </authorList>
    </citation>
    <scope>NUCLEOTIDE SEQUENCE [LARGE SCALE GENOMIC DNA]</scope>
    <source>
        <strain evidence="6 7">59.16B</strain>
    </source>
</reference>
<evidence type="ECO:0000256" key="2">
    <source>
        <dbReference type="ARBA" id="ARBA00022723"/>
    </source>
</evidence>
<keyword evidence="3" id="KW-0560">Oxidoreductase</keyword>
<name>A0A2N3HSK0_9BACT</name>
<dbReference type="InterPro" id="IPR039650">
    <property type="entry name" value="HdrA-like"/>
</dbReference>
<gene>
    <name evidence="6" type="ORF">BZG02_17195</name>
</gene>
<dbReference type="Proteomes" id="UP000233535">
    <property type="component" value="Unassembled WGS sequence"/>
</dbReference>
<organism evidence="6 7">
    <name type="scientific">Labilibaculum filiforme</name>
    <dbReference type="NCBI Taxonomy" id="1940526"/>
    <lineage>
        <taxon>Bacteria</taxon>
        <taxon>Pseudomonadati</taxon>
        <taxon>Bacteroidota</taxon>
        <taxon>Bacteroidia</taxon>
        <taxon>Marinilabiliales</taxon>
        <taxon>Marinifilaceae</taxon>
        <taxon>Labilibaculum</taxon>
    </lineage>
</organism>
<accession>A0A2N3HSK0</accession>
<protein>
    <submittedName>
        <fullName evidence="6">FAD-binding dehydrogenase</fullName>
    </submittedName>
</protein>
<evidence type="ECO:0000313" key="7">
    <source>
        <dbReference type="Proteomes" id="UP000233535"/>
    </source>
</evidence>
<dbReference type="GO" id="GO:0046872">
    <property type="term" value="F:metal ion binding"/>
    <property type="evidence" value="ECO:0007669"/>
    <property type="project" value="UniProtKB-KW"/>
</dbReference>
<evidence type="ECO:0000256" key="3">
    <source>
        <dbReference type="ARBA" id="ARBA00023002"/>
    </source>
</evidence>
<keyword evidence="7" id="KW-1185">Reference proteome</keyword>
<dbReference type="RefSeq" id="WP_101262995.1">
    <property type="nucleotide sequence ID" value="NZ_MVDD01000018.1"/>
</dbReference>
<dbReference type="OrthoDB" id="9777740at2"/>
<keyword evidence="1" id="KW-0004">4Fe-4S</keyword>